<evidence type="ECO:0000313" key="2">
    <source>
        <dbReference type="EMBL" id="EDV37992.2"/>
    </source>
</evidence>
<evidence type="ECO:0000256" key="1">
    <source>
        <dbReference type="SAM" id="Phobius"/>
    </source>
</evidence>
<keyword evidence="1" id="KW-0812">Transmembrane</keyword>
<feature type="transmembrane region" description="Helical" evidence="1">
    <location>
        <begin position="552"/>
        <end position="572"/>
    </location>
</feature>
<dbReference type="OrthoDB" id="8027954at2759"/>
<keyword evidence="3" id="KW-1185">Reference proteome</keyword>
<accession>B3MHY2</accession>
<proteinExistence type="predicted"/>
<reference evidence="2 3" key="1">
    <citation type="journal article" date="2007" name="Nature">
        <title>Evolution of genes and genomes on the Drosophila phylogeny.</title>
        <authorList>
            <consortium name="Drosophila 12 Genomes Consortium"/>
            <person name="Clark A.G."/>
            <person name="Eisen M.B."/>
            <person name="Smith D.R."/>
            <person name="Bergman C.M."/>
            <person name="Oliver B."/>
            <person name="Markow T.A."/>
            <person name="Kaufman T.C."/>
            <person name="Kellis M."/>
            <person name="Gelbart W."/>
            <person name="Iyer V.N."/>
            <person name="Pollard D.A."/>
            <person name="Sackton T.B."/>
            <person name="Larracuente A.M."/>
            <person name="Singh N.D."/>
            <person name="Abad J.P."/>
            <person name="Abt D.N."/>
            <person name="Adryan B."/>
            <person name="Aguade M."/>
            <person name="Akashi H."/>
            <person name="Anderson W.W."/>
            <person name="Aquadro C.F."/>
            <person name="Ardell D.H."/>
            <person name="Arguello R."/>
            <person name="Artieri C.G."/>
            <person name="Barbash D.A."/>
            <person name="Barker D."/>
            <person name="Barsanti P."/>
            <person name="Batterham P."/>
            <person name="Batzoglou S."/>
            <person name="Begun D."/>
            <person name="Bhutkar A."/>
            <person name="Blanco E."/>
            <person name="Bosak S.A."/>
            <person name="Bradley R.K."/>
            <person name="Brand A.D."/>
            <person name="Brent M.R."/>
            <person name="Brooks A.N."/>
            <person name="Brown R.H."/>
            <person name="Butlin R.K."/>
            <person name="Caggese C."/>
            <person name="Calvi B.R."/>
            <person name="Bernardo de Carvalho A."/>
            <person name="Caspi A."/>
            <person name="Castrezana S."/>
            <person name="Celniker S.E."/>
            <person name="Chang J.L."/>
            <person name="Chapple C."/>
            <person name="Chatterji S."/>
            <person name="Chinwalla A."/>
            <person name="Civetta A."/>
            <person name="Clifton S.W."/>
            <person name="Comeron J.M."/>
            <person name="Costello J.C."/>
            <person name="Coyne J.A."/>
            <person name="Daub J."/>
            <person name="David R.G."/>
            <person name="Delcher A.L."/>
            <person name="Delehaunty K."/>
            <person name="Do C.B."/>
            <person name="Ebling H."/>
            <person name="Edwards K."/>
            <person name="Eickbush T."/>
            <person name="Evans J.D."/>
            <person name="Filipski A."/>
            <person name="Findeiss S."/>
            <person name="Freyhult E."/>
            <person name="Fulton L."/>
            <person name="Fulton R."/>
            <person name="Garcia A.C."/>
            <person name="Gardiner A."/>
            <person name="Garfield D.A."/>
            <person name="Garvin B.E."/>
            <person name="Gibson G."/>
            <person name="Gilbert D."/>
            <person name="Gnerre S."/>
            <person name="Godfrey J."/>
            <person name="Good R."/>
            <person name="Gotea V."/>
            <person name="Gravely B."/>
            <person name="Greenberg A.J."/>
            <person name="Griffiths-Jones S."/>
            <person name="Gross S."/>
            <person name="Guigo R."/>
            <person name="Gustafson E.A."/>
            <person name="Haerty W."/>
            <person name="Hahn M.W."/>
            <person name="Halligan D.L."/>
            <person name="Halpern A.L."/>
            <person name="Halter G.M."/>
            <person name="Han M.V."/>
            <person name="Heger A."/>
            <person name="Hillier L."/>
            <person name="Hinrichs A.S."/>
            <person name="Holmes I."/>
            <person name="Hoskins R.A."/>
            <person name="Hubisz M.J."/>
            <person name="Hultmark D."/>
            <person name="Huntley M.A."/>
            <person name="Jaffe D.B."/>
            <person name="Jagadeeshan S."/>
            <person name="Jeck W.R."/>
            <person name="Johnson J."/>
            <person name="Jones C.D."/>
            <person name="Jordan W.C."/>
            <person name="Karpen G.H."/>
            <person name="Kataoka E."/>
            <person name="Keightley P.D."/>
            <person name="Kheradpour P."/>
            <person name="Kirkness E.F."/>
            <person name="Koerich L.B."/>
            <person name="Kristiansen K."/>
            <person name="Kudrna D."/>
            <person name="Kulathinal R.J."/>
            <person name="Kumar S."/>
            <person name="Kwok R."/>
            <person name="Lander E."/>
            <person name="Langley C.H."/>
            <person name="Lapoint R."/>
            <person name="Lazzaro B.P."/>
            <person name="Lee S.J."/>
            <person name="Levesque L."/>
            <person name="Li R."/>
            <person name="Lin C.F."/>
            <person name="Lin M.F."/>
            <person name="Lindblad-Toh K."/>
            <person name="Llopart A."/>
            <person name="Long M."/>
            <person name="Low L."/>
            <person name="Lozovsky E."/>
            <person name="Lu J."/>
            <person name="Luo M."/>
            <person name="Machado C.A."/>
            <person name="Makalowski W."/>
            <person name="Marzo M."/>
            <person name="Matsuda M."/>
            <person name="Matzkin L."/>
            <person name="McAllister B."/>
            <person name="McBride C.S."/>
            <person name="McKernan B."/>
            <person name="McKernan K."/>
            <person name="Mendez-Lago M."/>
            <person name="Minx P."/>
            <person name="Mollenhauer M.U."/>
            <person name="Montooth K."/>
            <person name="Mount S.M."/>
            <person name="Mu X."/>
            <person name="Myers E."/>
            <person name="Negre B."/>
            <person name="Newfeld S."/>
            <person name="Nielsen R."/>
            <person name="Noor M.A."/>
            <person name="O'Grady P."/>
            <person name="Pachter L."/>
            <person name="Papaceit M."/>
            <person name="Parisi M.J."/>
            <person name="Parisi M."/>
            <person name="Parts L."/>
            <person name="Pedersen J.S."/>
            <person name="Pesole G."/>
            <person name="Phillippy A.M."/>
            <person name="Ponting C.P."/>
            <person name="Pop M."/>
            <person name="Porcelli D."/>
            <person name="Powell J.R."/>
            <person name="Prohaska S."/>
            <person name="Pruitt K."/>
            <person name="Puig M."/>
            <person name="Quesneville H."/>
            <person name="Ram K.R."/>
            <person name="Rand D."/>
            <person name="Rasmussen M.D."/>
            <person name="Reed L.K."/>
            <person name="Reenan R."/>
            <person name="Reily A."/>
            <person name="Remington K.A."/>
            <person name="Rieger T.T."/>
            <person name="Ritchie M.G."/>
            <person name="Robin C."/>
            <person name="Rogers Y.H."/>
            <person name="Rohde C."/>
            <person name="Rozas J."/>
            <person name="Rubenfield M.J."/>
            <person name="Ruiz A."/>
            <person name="Russo S."/>
            <person name="Salzberg S.L."/>
            <person name="Sanchez-Gracia A."/>
            <person name="Saranga D.J."/>
            <person name="Sato H."/>
            <person name="Schaeffer S.W."/>
            <person name="Schatz M.C."/>
            <person name="Schlenke T."/>
            <person name="Schwartz R."/>
            <person name="Segarra C."/>
            <person name="Singh R.S."/>
            <person name="Sirot L."/>
            <person name="Sirota M."/>
            <person name="Sisneros N.B."/>
            <person name="Smith C.D."/>
            <person name="Smith T.F."/>
            <person name="Spieth J."/>
            <person name="Stage D.E."/>
            <person name="Stark A."/>
            <person name="Stephan W."/>
            <person name="Strausberg R.L."/>
            <person name="Strempel S."/>
            <person name="Sturgill D."/>
            <person name="Sutton G."/>
            <person name="Sutton G.G."/>
            <person name="Tao W."/>
            <person name="Teichmann S."/>
            <person name="Tobari Y.N."/>
            <person name="Tomimura Y."/>
            <person name="Tsolas J.M."/>
            <person name="Valente V.L."/>
            <person name="Venter E."/>
            <person name="Venter J.C."/>
            <person name="Vicario S."/>
            <person name="Vieira F.G."/>
            <person name="Vilella A.J."/>
            <person name="Villasante A."/>
            <person name="Walenz B."/>
            <person name="Wang J."/>
            <person name="Wasserman M."/>
            <person name="Watts T."/>
            <person name="Wilson D."/>
            <person name="Wilson R.K."/>
            <person name="Wing R.A."/>
            <person name="Wolfner M.F."/>
            <person name="Wong A."/>
            <person name="Wong G.K."/>
            <person name="Wu C.I."/>
            <person name="Wu G."/>
            <person name="Yamamoto D."/>
            <person name="Yang H.P."/>
            <person name="Yang S.P."/>
            <person name="Yorke J.A."/>
            <person name="Yoshida K."/>
            <person name="Zdobnov E."/>
            <person name="Zhang P."/>
            <person name="Zhang Y."/>
            <person name="Zimin A.V."/>
            <person name="Baldwin J."/>
            <person name="Abdouelleil A."/>
            <person name="Abdulkadir J."/>
            <person name="Abebe A."/>
            <person name="Abera B."/>
            <person name="Abreu J."/>
            <person name="Acer S.C."/>
            <person name="Aftuck L."/>
            <person name="Alexander A."/>
            <person name="An P."/>
            <person name="Anderson E."/>
            <person name="Anderson S."/>
            <person name="Arachi H."/>
            <person name="Azer M."/>
            <person name="Bachantsang P."/>
            <person name="Barry A."/>
            <person name="Bayul T."/>
            <person name="Berlin A."/>
            <person name="Bessette D."/>
            <person name="Bloom T."/>
            <person name="Blye J."/>
            <person name="Boguslavskiy L."/>
            <person name="Bonnet C."/>
            <person name="Boukhgalter B."/>
            <person name="Bourzgui I."/>
            <person name="Brown A."/>
            <person name="Cahill P."/>
            <person name="Channer S."/>
            <person name="Cheshatsang Y."/>
            <person name="Chuda L."/>
            <person name="Citroen M."/>
            <person name="Collymore A."/>
            <person name="Cooke P."/>
            <person name="Costello M."/>
            <person name="D'Aco K."/>
            <person name="Daza R."/>
            <person name="De Haan G."/>
            <person name="DeGray S."/>
            <person name="DeMaso C."/>
            <person name="Dhargay N."/>
            <person name="Dooley K."/>
            <person name="Dooley E."/>
            <person name="Doricent M."/>
            <person name="Dorje P."/>
            <person name="Dorjee K."/>
            <person name="Dupes A."/>
            <person name="Elong R."/>
            <person name="Falk J."/>
            <person name="Farina A."/>
            <person name="Faro S."/>
            <person name="Ferguson D."/>
            <person name="Fisher S."/>
            <person name="Foley C.D."/>
            <person name="Franke A."/>
            <person name="Friedrich D."/>
            <person name="Gadbois L."/>
            <person name="Gearin G."/>
            <person name="Gearin C.R."/>
            <person name="Giannoukos G."/>
            <person name="Goode T."/>
            <person name="Graham J."/>
            <person name="Grandbois E."/>
            <person name="Grewal S."/>
            <person name="Gyaltsen K."/>
            <person name="Hafez N."/>
            <person name="Hagos B."/>
            <person name="Hall J."/>
            <person name="Henson C."/>
            <person name="Hollinger A."/>
            <person name="Honan T."/>
            <person name="Huard M.D."/>
            <person name="Hughes L."/>
            <person name="Hurhula B."/>
            <person name="Husby M.E."/>
            <person name="Kamat A."/>
            <person name="Kanga B."/>
            <person name="Kashin S."/>
            <person name="Khazanovich D."/>
            <person name="Kisner P."/>
            <person name="Lance K."/>
            <person name="Lara M."/>
            <person name="Lee W."/>
            <person name="Lennon N."/>
            <person name="Letendre F."/>
            <person name="LeVine R."/>
            <person name="Lipovsky A."/>
            <person name="Liu X."/>
            <person name="Liu J."/>
            <person name="Liu S."/>
            <person name="Lokyitsang T."/>
            <person name="Lokyitsang Y."/>
            <person name="Lubonja R."/>
            <person name="Lui A."/>
            <person name="MacDonald P."/>
            <person name="Magnisalis V."/>
            <person name="Maru K."/>
            <person name="Matthews C."/>
            <person name="McCusker W."/>
            <person name="McDonough S."/>
            <person name="Mehta T."/>
            <person name="Meldrim J."/>
            <person name="Meneus L."/>
            <person name="Mihai O."/>
            <person name="Mihalev A."/>
            <person name="Mihova T."/>
            <person name="Mittelman R."/>
            <person name="Mlenga V."/>
            <person name="Montmayeur A."/>
            <person name="Mulrain L."/>
            <person name="Navidi A."/>
            <person name="Naylor J."/>
            <person name="Negash T."/>
            <person name="Nguyen T."/>
            <person name="Nguyen N."/>
            <person name="Nicol R."/>
            <person name="Norbu C."/>
            <person name="Norbu N."/>
            <person name="Novod N."/>
            <person name="O'Neill B."/>
            <person name="Osman S."/>
            <person name="Markiewicz E."/>
            <person name="Oyono O.L."/>
            <person name="Patti C."/>
            <person name="Phunkhang P."/>
            <person name="Pierre F."/>
            <person name="Priest M."/>
            <person name="Raghuraman S."/>
            <person name="Rege F."/>
            <person name="Reyes R."/>
            <person name="Rise C."/>
            <person name="Rogov P."/>
            <person name="Ross K."/>
            <person name="Ryan E."/>
            <person name="Settipalli S."/>
            <person name="Shea T."/>
            <person name="Sherpa N."/>
            <person name="Shi L."/>
            <person name="Shih D."/>
            <person name="Sparrow T."/>
            <person name="Spaulding J."/>
            <person name="Stalker J."/>
            <person name="Stange-Thomann N."/>
            <person name="Stavropoulos S."/>
            <person name="Stone C."/>
            <person name="Strader C."/>
            <person name="Tesfaye S."/>
            <person name="Thomson T."/>
            <person name="Thoulutsang Y."/>
            <person name="Thoulutsang D."/>
            <person name="Topham K."/>
            <person name="Topping I."/>
            <person name="Tsamla T."/>
            <person name="Vassiliev H."/>
            <person name="Vo A."/>
            <person name="Wangchuk T."/>
            <person name="Wangdi T."/>
            <person name="Weiand M."/>
            <person name="Wilkinson J."/>
            <person name="Wilson A."/>
            <person name="Yadav S."/>
            <person name="Young G."/>
            <person name="Yu Q."/>
            <person name="Zembek L."/>
            <person name="Zhong D."/>
            <person name="Zimmer A."/>
            <person name="Zwirko Z."/>
            <person name="Jaffe D.B."/>
            <person name="Alvarez P."/>
            <person name="Brockman W."/>
            <person name="Butler J."/>
            <person name="Chin C."/>
            <person name="Gnerre S."/>
            <person name="Grabherr M."/>
            <person name="Kleber M."/>
            <person name="Mauceli E."/>
            <person name="MacCallum I."/>
        </authorList>
    </citation>
    <scope>NUCLEOTIDE SEQUENCE [LARGE SCALE GENOMIC DNA]</scope>
    <source>
        <strain evidence="3">Tucson 14024-0371.13</strain>
    </source>
</reference>
<dbReference type="AlphaFoldDB" id="B3MHY2"/>
<dbReference type="EMBL" id="CH902619">
    <property type="protein sequence ID" value="EDV37992.2"/>
    <property type="molecule type" value="Genomic_DNA"/>
</dbReference>
<evidence type="ECO:0000313" key="3">
    <source>
        <dbReference type="Proteomes" id="UP000007801"/>
    </source>
</evidence>
<keyword evidence="1" id="KW-0472">Membrane</keyword>
<name>B3MHY2_DROAN</name>
<evidence type="ECO:0008006" key="4">
    <source>
        <dbReference type="Google" id="ProtNLM"/>
    </source>
</evidence>
<protein>
    <recommendedName>
        <fullName evidence="4">Ionotropic glutamate receptor C-terminal domain-containing protein</fullName>
    </recommendedName>
</protein>
<dbReference type="FunCoup" id="B3MHY2">
    <property type="interactions" value="25"/>
</dbReference>
<organism evidence="2 3">
    <name type="scientific">Drosophila ananassae</name>
    <name type="common">Fruit fly</name>
    <dbReference type="NCBI Taxonomy" id="7217"/>
    <lineage>
        <taxon>Eukaryota</taxon>
        <taxon>Metazoa</taxon>
        <taxon>Ecdysozoa</taxon>
        <taxon>Arthropoda</taxon>
        <taxon>Hexapoda</taxon>
        <taxon>Insecta</taxon>
        <taxon>Pterygota</taxon>
        <taxon>Neoptera</taxon>
        <taxon>Endopterygota</taxon>
        <taxon>Diptera</taxon>
        <taxon>Brachycera</taxon>
        <taxon>Muscomorpha</taxon>
        <taxon>Ephydroidea</taxon>
        <taxon>Drosophilidae</taxon>
        <taxon>Drosophila</taxon>
        <taxon>Sophophora</taxon>
    </lineage>
</organism>
<feature type="transmembrane region" description="Helical" evidence="1">
    <location>
        <begin position="296"/>
        <end position="319"/>
    </location>
</feature>
<dbReference type="InParanoid" id="B3MHY2"/>
<keyword evidence="1" id="KW-1133">Transmembrane helix</keyword>
<dbReference type="STRING" id="7217.B3MHY2"/>
<dbReference type="HOGENOM" id="CLU_807172_0_0_1"/>
<dbReference type="Proteomes" id="UP000007801">
    <property type="component" value="Unassembled WGS sequence"/>
</dbReference>
<feature type="transmembrane region" description="Helical" evidence="1">
    <location>
        <begin position="360"/>
        <end position="380"/>
    </location>
</feature>
<sequence>MSVPVPDDTDEDLNKSINQLLSVANRSQEVFDFQNIIVYSDFPHIRPSVQQRLWETAKKPIFAVSDFREGPPSDQYTFGENIIVVLFSKVDDPIMSAVGHNERVNMNRKTFIFVYVPPMAEDKPGRNDTIQGVFEFCRTRGYDLMLLLYQGEIWTFQYFRETTFTRLPHNKNHIDFLRSLHLKYLVQVAVDPPISFWANSTEQSAVTGGGNLSLYGPIGFLVVEFIRILNGTMEILPMEYKPNLQYWINKDSINSGDVDLVANLVYYNTSVDQSMMMDSQICLLLPRYRLQPMFQYLSGSWCGSVLYLLFFALFCVFLIKYFSYRPRSPLNAFFNTIRFHCNIPIPDAEMRLMGLPDKCIHLLSSFGMTLFYGVSLSVLATRFTTGCFYPLITDAESFKASGLRIITDDPAVLNLFEENQLPRSLKDKVTIVDIKTLKDSFKSLNDSVAYVAKSTTWAGAQMYQERLTRPRLWIADDKLCSRPRSLNIPIYPHSPMMKIFPDFYMRIFESGLMQKWYRSGYRKYRTLTGILTLPTDPEIYSPVTLYLYKNVIWIYVCGMGMATLTFVIELLYNRFWPMNN</sequence>
<gene>
    <name evidence="2" type="primary">Dana\GF13731</name>
    <name evidence="2" type="synonym">dana_GLEANR_13738</name>
    <name evidence="2" type="ORF">GF13731</name>
</gene>